<feature type="transmembrane region" description="Helical" evidence="1">
    <location>
        <begin position="31"/>
        <end position="52"/>
    </location>
</feature>
<proteinExistence type="predicted"/>
<dbReference type="GeneID" id="83006105"/>
<reference evidence="2 3" key="1">
    <citation type="submission" date="2018-08" db="EMBL/GenBank/DDBJ databases">
        <title>A genome reference for cultivated species of the human gut microbiota.</title>
        <authorList>
            <person name="Zou Y."/>
            <person name="Xue W."/>
            <person name="Luo G."/>
        </authorList>
    </citation>
    <scope>NUCLEOTIDE SEQUENCE [LARGE SCALE GENOMIC DNA]</scope>
    <source>
        <strain evidence="2 3">AM07-24</strain>
    </source>
</reference>
<keyword evidence="3" id="KW-1185">Reference proteome</keyword>
<evidence type="ECO:0000256" key="1">
    <source>
        <dbReference type="SAM" id="Phobius"/>
    </source>
</evidence>
<accession>A0A415E3M2</accession>
<dbReference type="Proteomes" id="UP000284841">
    <property type="component" value="Unassembled WGS sequence"/>
</dbReference>
<name>A0A415E3M2_9FIRM</name>
<comment type="caution">
    <text evidence="2">The sequence shown here is derived from an EMBL/GenBank/DDBJ whole genome shotgun (WGS) entry which is preliminary data.</text>
</comment>
<sequence>MNVSVIFKIAGIGICIALLNQILIKSGKEEMAMMTTLAGVIIVLVIIVKMLAEFFDTIKVFMQF</sequence>
<gene>
    <name evidence="2" type="primary">spoIIIAC</name>
    <name evidence="2" type="ORF">DW099_07400</name>
</gene>
<dbReference type="NCBIfam" id="TIGR02848">
    <property type="entry name" value="spore_III_AC"/>
    <property type="match status" value="1"/>
</dbReference>
<keyword evidence="1" id="KW-0812">Transmembrane</keyword>
<dbReference type="OrthoDB" id="9800383at2"/>
<dbReference type="STRING" id="1776384.GCA_900086585_03817"/>
<organism evidence="2 3">
    <name type="scientific">Emergencia timonensis</name>
    <dbReference type="NCBI Taxonomy" id="1776384"/>
    <lineage>
        <taxon>Bacteria</taxon>
        <taxon>Bacillati</taxon>
        <taxon>Bacillota</taxon>
        <taxon>Clostridia</taxon>
        <taxon>Peptostreptococcales</taxon>
        <taxon>Anaerovoracaceae</taxon>
        <taxon>Emergencia</taxon>
    </lineage>
</organism>
<dbReference type="EMBL" id="QRMS01000002">
    <property type="protein sequence ID" value="RHJ88232.1"/>
    <property type="molecule type" value="Genomic_DNA"/>
</dbReference>
<protein>
    <submittedName>
        <fullName evidence="2">Stage III sporulation protein AC</fullName>
    </submittedName>
</protein>
<keyword evidence="1" id="KW-0472">Membrane</keyword>
<dbReference type="InterPro" id="IPR025664">
    <property type="entry name" value="Spore_III_AC/AD"/>
</dbReference>
<dbReference type="InterPro" id="IPR009570">
    <property type="entry name" value="Spore_III_AC"/>
</dbReference>
<evidence type="ECO:0000313" key="2">
    <source>
        <dbReference type="EMBL" id="RHJ88232.1"/>
    </source>
</evidence>
<dbReference type="AlphaFoldDB" id="A0A415E3M2"/>
<dbReference type="RefSeq" id="WP_067541889.1">
    <property type="nucleotide sequence ID" value="NZ_AP025567.1"/>
</dbReference>
<feature type="transmembrane region" description="Helical" evidence="1">
    <location>
        <begin position="6"/>
        <end position="24"/>
    </location>
</feature>
<evidence type="ECO:0000313" key="3">
    <source>
        <dbReference type="Proteomes" id="UP000284841"/>
    </source>
</evidence>
<keyword evidence="1" id="KW-1133">Transmembrane helix</keyword>
<dbReference type="Pfam" id="PF06686">
    <property type="entry name" value="SpoIIIAC"/>
    <property type="match status" value="1"/>
</dbReference>